<dbReference type="Proteomes" id="UP000317209">
    <property type="component" value="Unassembled WGS sequence"/>
</dbReference>
<dbReference type="OrthoDB" id="5084049at2"/>
<comment type="caution">
    <text evidence="3">The sequence shown here is derived from an EMBL/GenBank/DDBJ whole genome shotgun (WGS) entry which is preliminary data.</text>
</comment>
<evidence type="ECO:0008006" key="5">
    <source>
        <dbReference type="Google" id="ProtNLM"/>
    </source>
</evidence>
<name>A0A543BQK8_9MICO</name>
<keyword evidence="4" id="KW-1185">Reference proteome</keyword>
<keyword evidence="2" id="KW-0812">Transmembrane</keyword>
<feature type="transmembrane region" description="Helical" evidence="2">
    <location>
        <begin position="92"/>
        <end position="125"/>
    </location>
</feature>
<sequence>MSDPHADGPRDPGADAGSTPTSIDRPSDEVERPAGAARLPGARRDGYTRLPTGPVGIEPVVATGPVIDDDQETAWEPSTGALGVDDARLAPWALLAAIVALVASFFVGWGIPLAVVAVIASIMSLRRPVESRAIARWALVLSLCATVYSLGWLVWAGMQFERLG</sequence>
<evidence type="ECO:0000256" key="1">
    <source>
        <dbReference type="SAM" id="MobiDB-lite"/>
    </source>
</evidence>
<feature type="transmembrane region" description="Helical" evidence="2">
    <location>
        <begin position="137"/>
        <end position="158"/>
    </location>
</feature>
<keyword evidence="2" id="KW-1133">Transmembrane helix</keyword>
<protein>
    <recommendedName>
        <fullName evidence="5">DUF4190 domain-containing protein</fullName>
    </recommendedName>
</protein>
<gene>
    <name evidence="3" type="ORF">FB560_2776</name>
</gene>
<feature type="compositionally biased region" description="Basic and acidic residues" evidence="1">
    <location>
        <begin position="1"/>
        <end position="13"/>
    </location>
</feature>
<evidence type="ECO:0000256" key="2">
    <source>
        <dbReference type="SAM" id="Phobius"/>
    </source>
</evidence>
<dbReference type="RefSeq" id="WP_141872895.1">
    <property type="nucleotide sequence ID" value="NZ_VFOX01000001.1"/>
</dbReference>
<evidence type="ECO:0000313" key="3">
    <source>
        <dbReference type="EMBL" id="TQL87109.1"/>
    </source>
</evidence>
<dbReference type="AlphaFoldDB" id="A0A543BQK8"/>
<accession>A0A543BQK8</accession>
<keyword evidence="2" id="KW-0472">Membrane</keyword>
<reference evidence="3 4" key="1">
    <citation type="submission" date="2019-06" db="EMBL/GenBank/DDBJ databases">
        <title>Sequencing the genomes of 1000 actinobacteria strains.</title>
        <authorList>
            <person name="Klenk H.-P."/>
        </authorList>
    </citation>
    <scope>NUCLEOTIDE SEQUENCE [LARGE SCALE GENOMIC DNA]</scope>
    <source>
        <strain evidence="3 4">DSM 20169</strain>
    </source>
</reference>
<dbReference type="EMBL" id="VFOX01000001">
    <property type="protein sequence ID" value="TQL87109.1"/>
    <property type="molecule type" value="Genomic_DNA"/>
</dbReference>
<organism evidence="3 4">
    <name type="scientific">Microbacterium saperdae</name>
    <dbReference type="NCBI Taxonomy" id="69368"/>
    <lineage>
        <taxon>Bacteria</taxon>
        <taxon>Bacillati</taxon>
        <taxon>Actinomycetota</taxon>
        <taxon>Actinomycetes</taxon>
        <taxon>Micrococcales</taxon>
        <taxon>Microbacteriaceae</taxon>
        <taxon>Microbacterium</taxon>
    </lineage>
</organism>
<evidence type="ECO:0000313" key="4">
    <source>
        <dbReference type="Proteomes" id="UP000317209"/>
    </source>
</evidence>
<proteinExistence type="predicted"/>
<feature type="region of interest" description="Disordered" evidence="1">
    <location>
        <begin position="1"/>
        <end position="55"/>
    </location>
</feature>